<dbReference type="AlphaFoldDB" id="W4P9A7"/>
<dbReference type="EMBL" id="BAIQ01000021">
    <property type="protein sequence ID" value="GAE15764.1"/>
    <property type="molecule type" value="Genomic_DNA"/>
</dbReference>
<name>W4P9A7_9BACE</name>
<evidence type="ECO:0000256" key="2">
    <source>
        <dbReference type="ARBA" id="ARBA00022692"/>
    </source>
</evidence>
<dbReference type="InterPro" id="IPR006480">
    <property type="entry name" value="Phage_holin_4_1"/>
</dbReference>
<feature type="transmembrane region" description="Helical" evidence="5">
    <location>
        <begin position="94"/>
        <end position="115"/>
    </location>
</feature>
<protein>
    <recommendedName>
        <fullName evidence="8">Holin</fullName>
    </recommendedName>
</protein>
<dbReference type="Proteomes" id="UP000018861">
    <property type="component" value="Unassembled WGS sequence"/>
</dbReference>
<feature type="transmembrane region" description="Helical" evidence="5">
    <location>
        <begin position="29"/>
        <end position="48"/>
    </location>
</feature>
<feature type="transmembrane region" description="Helical" evidence="5">
    <location>
        <begin position="69"/>
        <end position="88"/>
    </location>
</feature>
<comment type="caution">
    <text evidence="6">The sequence shown here is derived from an EMBL/GenBank/DDBJ whole genome shotgun (WGS) entry which is preliminary data.</text>
</comment>
<keyword evidence="2 5" id="KW-0812">Transmembrane</keyword>
<evidence type="ECO:0000313" key="6">
    <source>
        <dbReference type="EMBL" id="GAE15764.1"/>
    </source>
</evidence>
<evidence type="ECO:0000256" key="1">
    <source>
        <dbReference type="ARBA" id="ARBA00004141"/>
    </source>
</evidence>
<gene>
    <name evidence="6" type="ORF">JCM6292_2093</name>
</gene>
<comment type="subcellular location">
    <subcellularLocation>
        <location evidence="1">Membrane</location>
        <topology evidence="1">Multi-pass membrane protein</topology>
    </subcellularLocation>
</comment>
<dbReference type="Pfam" id="PF05105">
    <property type="entry name" value="Phage_holin_4_1"/>
    <property type="match status" value="1"/>
</dbReference>
<accession>W4P9A7</accession>
<proteinExistence type="predicted"/>
<evidence type="ECO:0000256" key="5">
    <source>
        <dbReference type="SAM" id="Phobius"/>
    </source>
</evidence>
<organism evidence="6 7">
    <name type="scientific">Bacteroides pyogenes JCM 6292</name>
    <dbReference type="NCBI Taxonomy" id="1235809"/>
    <lineage>
        <taxon>Bacteria</taxon>
        <taxon>Pseudomonadati</taxon>
        <taxon>Bacteroidota</taxon>
        <taxon>Bacteroidia</taxon>
        <taxon>Bacteroidales</taxon>
        <taxon>Bacteroidaceae</taxon>
        <taxon>Bacteroides</taxon>
    </lineage>
</organism>
<evidence type="ECO:0008006" key="8">
    <source>
        <dbReference type="Google" id="ProtNLM"/>
    </source>
</evidence>
<evidence type="ECO:0000256" key="4">
    <source>
        <dbReference type="ARBA" id="ARBA00023136"/>
    </source>
</evidence>
<keyword evidence="3 5" id="KW-1133">Transmembrane helix</keyword>
<reference evidence="6 7" key="1">
    <citation type="journal article" date="2014" name="Genome Announc.">
        <title>Draft Genome Sequences of Three Strains of Bacteroides pyogenes Isolated from a Cat and Swine.</title>
        <authorList>
            <person name="Sakamoto M."/>
            <person name="Oshima K."/>
            <person name="Suda W."/>
            <person name="Kitamura K."/>
            <person name="Iida T."/>
            <person name="Hattori M."/>
            <person name="Ohkuma M."/>
        </authorList>
    </citation>
    <scope>NUCLEOTIDE SEQUENCE [LARGE SCALE GENOMIC DNA]</scope>
    <source>
        <strain evidence="6 7">JCM 6292</strain>
    </source>
</reference>
<evidence type="ECO:0000313" key="7">
    <source>
        <dbReference type="Proteomes" id="UP000018861"/>
    </source>
</evidence>
<evidence type="ECO:0000256" key="3">
    <source>
        <dbReference type="ARBA" id="ARBA00022989"/>
    </source>
</evidence>
<sequence>MEEKAVHQFTASVFGTIASGFVIESLQAMFPWLITMFSVIICDLAMGVRKSLLMNEKVRISRAIRATMGKMVTYFSFVVMVVFINKSAGGTMGIDVAGCLLVCGIEGISIIGNILKPKGYDIDLGRAITLVFNRTLHVAKEDMEEVVKKSEDEDFKRRNEDGES</sequence>
<keyword evidence="4 5" id="KW-0472">Membrane</keyword>